<evidence type="ECO:0000313" key="3">
    <source>
        <dbReference type="Proteomes" id="UP001529510"/>
    </source>
</evidence>
<accession>A0ABD0MZG6</accession>
<reference evidence="2 3" key="1">
    <citation type="submission" date="2024-05" db="EMBL/GenBank/DDBJ databases">
        <title>Genome sequencing and assembly of Indian major carp, Cirrhinus mrigala (Hamilton, 1822).</title>
        <authorList>
            <person name="Mohindra V."/>
            <person name="Chowdhury L.M."/>
            <person name="Lal K."/>
            <person name="Jena J.K."/>
        </authorList>
    </citation>
    <scope>NUCLEOTIDE SEQUENCE [LARGE SCALE GENOMIC DNA]</scope>
    <source>
        <strain evidence="2">CM1030</strain>
        <tissue evidence="2">Blood</tissue>
    </source>
</reference>
<evidence type="ECO:0000256" key="1">
    <source>
        <dbReference type="SAM" id="MobiDB-lite"/>
    </source>
</evidence>
<dbReference type="EMBL" id="JAMKFB020000025">
    <property type="protein sequence ID" value="KAL0155342.1"/>
    <property type="molecule type" value="Genomic_DNA"/>
</dbReference>
<feature type="non-terminal residue" evidence="2">
    <location>
        <position position="85"/>
    </location>
</feature>
<sequence length="85" mass="9559">VLGEYAHLQESVDQREMLDQRSVSSETRVWILSALTKISEGQIDLILNLAESLSSSQDTELRHLNQDSQLHEGVLPRGAPWDGME</sequence>
<gene>
    <name evidence="2" type="ORF">M9458_049605</name>
</gene>
<keyword evidence="3" id="KW-1185">Reference proteome</keyword>
<name>A0ABD0MZG6_CIRMR</name>
<protein>
    <submittedName>
        <fullName evidence="2">Uncharacterized protein</fullName>
    </submittedName>
</protein>
<feature type="region of interest" description="Disordered" evidence="1">
    <location>
        <begin position="60"/>
        <end position="85"/>
    </location>
</feature>
<evidence type="ECO:0000313" key="2">
    <source>
        <dbReference type="EMBL" id="KAL0155342.1"/>
    </source>
</evidence>
<dbReference type="Proteomes" id="UP001529510">
    <property type="component" value="Unassembled WGS sequence"/>
</dbReference>
<feature type="non-terminal residue" evidence="2">
    <location>
        <position position="1"/>
    </location>
</feature>
<proteinExistence type="predicted"/>
<organism evidence="2 3">
    <name type="scientific">Cirrhinus mrigala</name>
    <name type="common">Mrigala</name>
    <dbReference type="NCBI Taxonomy" id="683832"/>
    <lineage>
        <taxon>Eukaryota</taxon>
        <taxon>Metazoa</taxon>
        <taxon>Chordata</taxon>
        <taxon>Craniata</taxon>
        <taxon>Vertebrata</taxon>
        <taxon>Euteleostomi</taxon>
        <taxon>Actinopterygii</taxon>
        <taxon>Neopterygii</taxon>
        <taxon>Teleostei</taxon>
        <taxon>Ostariophysi</taxon>
        <taxon>Cypriniformes</taxon>
        <taxon>Cyprinidae</taxon>
        <taxon>Labeoninae</taxon>
        <taxon>Labeonini</taxon>
        <taxon>Cirrhinus</taxon>
    </lineage>
</organism>
<dbReference type="AlphaFoldDB" id="A0ABD0MZG6"/>
<comment type="caution">
    <text evidence="2">The sequence shown here is derived from an EMBL/GenBank/DDBJ whole genome shotgun (WGS) entry which is preliminary data.</text>
</comment>